<dbReference type="GO" id="GO:0005737">
    <property type="term" value="C:cytoplasm"/>
    <property type="evidence" value="ECO:0007669"/>
    <property type="project" value="TreeGrafter"/>
</dbReference>
<accession>B3PIW7</accession>
<dbReference type="KEGG" id="cja:CJA_0478"/>
<dbReference type="GO" id="GO:1905502">
    <property type="term" value="F:acetyl-CoA binding"/>
    <property type="evidence" value="ECO:0007669"/>
    <property type="project" value="TreeGrafter"/>
</dbReference>
<dbReference type="Proteomes" id="UP000001036">
    <property type="component" value="Chromosome"/>
</dbReference>
<dbReference type="EMBL" id="CP000934">
    <property type="protein sequence ID" value="ACE82765.1"/>
    <property type="molecule type" value="Genomic_DNA"/>
</dbReference>
<evidence type="ECO:0000313" key="3">
    <source>
        <dbReference type="Proteomes" id="UP000001036"/>
    </source>
</evidence>
<proteinExistence type="predicted"/>
<evidence type="ECO:0000259" key="1">
    <source>
        <dbReference type="PROSITE" id="PS51186"/>
    </source>
</evidence>
<dbReference type="PROSITE" id="PS51186">
    <property type="entry name" value="GNAT"/>
    <property type="match status" value="1"/>
</dbReference>
<dbReference type="InterPro" id="IPR039840">
    <property type="entry name" value="NAA80"/>
</dbReference>
<sequence>MTMDIIDLRSAPEHLPTLARWHHEEWGYLNPGETLADRIDKMRAYLGEATIPTLLIAVENDKVLGSAALIAADMDNKPELSPWLANVFVRNDQRGRGLGSALVKAIMALAASSQWPHLYLFTPDQEVFYSKLGWKPLSKEVYRDTPITIMQLDCL</sequence>
<dbReference type="STRING" id="498211.CJA_0478"/>
<dbReference type="Pfam" id="PF13508">
    <property type="entry name" value="Acetyltransf_7"/>
    <property type="match status" value="1"/>
</dbReference>
<protein>
    <submittedName>
        <fullName evidence="2">Acetyltransferase, GNAT family</fullName>
    </submittedName>
</protein>
<gene>
    <name evidence="2" type="ordered locus">CJA_0478</name>
</gene>
<dbReference type="SUPFAM" id="SSF55729">
    <property type="entry name" value="Acyl-CoA N-acyltransferases (Nat)"/>
    <property type="match status" value="1"/>
</dbReference>
<name>B3PIW7_CELJU</name>
<dbReference type="CDD" id="cd04301">
    <property type="entry name" value="NAT_SF"/>
    <property type="match status" value="1"/>
</dbReference>
<dbReference type="eggNOG" id="COG0454">
    <property type="taxonomic scope" value="Bacteria"/>
</dbReference>
<dbReference type="InterPro" id="IPR000182">
    <property type="entry name" value="GNAT_dom"/>
</dbReference>
<dbReference type="GO" id="GO:0008080">
    <property type="term" value="F:N-acetyltransferase activity"/>
    <property type="evidence" value="ECO:0007669"/>
    <property type="project" value="InterPro"/>
</dbReference>
<dbReference type="PANTHER" id="PTHR13538">
    <property type="entry name" value="N-ACETYLTRANSFERASE 6"/>
    <property type="match status" value="1"/>
</dbReference>
<organism evidence="2 3">
    <name type="scientific">Cellvibrio japonicus (strain Ueda107)</name>
    <name type="common">Pseudomonas fluorescens subsp. cellulosa</name>
    <dbReference type="NCBI Taxonomy" id="498211"/>
    <lineage>
        <taxon>Bacteria</taxon>
        <taxon>Pseudomonadati</taxon>
        <taxon>Pseudomonadota</taxon>
        <taxon>Gammaproteobacteria</taxon>
        <taxon>Cellvibrionales</taxon>
        <taxon>Cellvibrionaceae</taxon>
        <taxon>Cellvibrio</taxon>
    </lineage>
</organism>
<dbReference type="HOGENOM" id="CLU_117112_4_1_6"/>
<evidence type="ECO:0000313" key="2">
    <source>
        <dbReference type="EMBL" id="ACE82765.1"/>
    </source>
</evidence>
<reference evidence="2 3" key="1">
    <citation type="journal article" date="2008" name="J. Bacteriol.">
        <title>Insights into plant cell wall degradation from the genome sequence of the soil bacterium Cellvibrio japonicus.</title>
        <authorList>
            <person name="Deboy R.T."/>
            <person name="Mongodin E.F."/>
            <person name="Fouts D.E."/>
            <person name="Tailford L.E."/>
            <person name="Khouri H."/>
            <person name="Emerson J.B."/>
            <person name="Mohamoud Y."/>
            <person name="Watkins K."/>
            <person name="Henrissat B."/>
            <person name="Gilbert H.J."/>
            <person name="Nelson K.E."/>
        </authorList>
    </citation>
    <scope>NUCLEOTIDE SEQUENCE [LARGE SCALE GENOMIC DNA]</scope>
    <source>
        <strain evidence="2 3">Ueda107</strain>
    </source>
</reference>
<dbReference type="Gene3D" id="3.40.630.30">
    <property type="match status" value="1"/>
</dbReference>
<keyword evidence="3" id="KW-1185">Reference proteome</keyword>
<dbReference type="AlphaFoldDB" id="B3PIW7"/>
<dbReference type="InterPro" id="IPR016181">
    <property type="entry name" value="Acyl_CoA_acyltransferase"/>
</dbReference>
<feature type="domain" description="N-acetyltransferase" evidence="1">
    <location>
        <begin position="6"/>
        <end position="155"/>
    </location>
</feature>
<keyword evidence="2" id="KW-0808">Transferase</keyword>
<dbReference type="PANTHER" id="PTHR13538:SF4">
    <property type="entry name" value="N-ALPHA-ACETYLTRANSFERASE 80"/>
    <property type="match status" value="1"/>
</dbReference>